<dbReference type="Pfam" id="PF07954">
    <property type="entry name" value="DUF1689"/>
    <property type="match status" value="1"/>
</dbReference>
<protein>
    <submittedName>
        <fullName evidence="3">Uncharacterized protein</fullName>
    </submittedName>
</protein>
<keyword evidence="4" id="KW-1185">Reference proteome</keyword>
<evidence type="ECO:0000313" key="3">
    <source>
        <dbReference type="EMBL" id="GCE98802.1"/>
    </source>
</evidence>
<feature type="region of interest" description="Disordered" evidence="1">
    <location>
        <begin position="219"/>
        <end position="311"/>
    </location>
</feature>
<accession>A0A4C2E8Z2</accession>
<evidence type="ECO:0000313" key="4">
    <source>
        <dbReference type="Proteomes" id="UP000301737"/>
    </source>
</evidence>
<gene>
    <name evidence="3" type="ORF">ZYGM_004261</name>
</gene>
<dbReference type="OrthoDB" id="4036490at2759"/>
<evidence type="ECO:0000256" key="2">
    <source>
        <dbReference type="SAM" id="Phobius"/>
    </source>
</evidence>
<reference evidence="3 4" key="1">
    <citation type="submission" date="2019-01" db="EMBL/GenBank/DDBJ databases">
        <title>Draft Genome Sequencing of Zygosaccharomyces mellis Ca-7.</title>
        <authorList>
            <person name="Shiwa Y."/>
            <person name="Kanesaki Y."/>
            <person name="Ishige T."/>
            <person name="Mura K."/>
            <person name="Hori T."/>
            <person name="Tamura T."/>
        </authorList>
    </citation>
    <scope>NUCLEOTIDE SEQUENCE [LARGE SCALE GENOMIC DNA]</scope>
    <source>
        <strain evidence="3 4">Ca-7</strain>
    </source>
</reference>
<comment type="caution">
    <text evidence="3">The sequence shown here is derived from an EMBL/GenBank/DDBJ whole genome shotgun (WGS) entry which is preliminary data.</text>
</comment>
<dbReference type="EMBL" id="BIMX01000006">
    <property type="protein sequence ID" value="GCE98802.1"/>
    <property type="molecule type" value="Genomic_DNA"/>
</dbReference>
<dbReference type="InterPro" id="IPR012470">
    <property type="entry name" value="Pup1-like"/>
</dbReference>
<feature type="compositionally biased region" description="Basic and acidic residues" evidence="1">
    <location>
        <begin position="301"/>
        <end position="311"/>
    </location>
</feature>
<feature type="transmembrane region" description="Helical" evidence="2">
    <location>
        <begin position="59"/>
        <end position="79"/>
    </location>
</feature>
<proteinExistence type="predicted"/>
<name>A0A4C2E8Z2_9SACH</name>
<keyword evidence="2" id="KW-0812">Transmembrane</keyword>
<feature type="compositionally biased region" description="Polar residues" evidence="1">
    <location>
        <begin position="228"/>
        <end position="240"/>
    </location>
</feature>
<evidence type="ECO:0000256" key="1">
    <source>
        <dbReference type="SAM" id="MobiDB-lite"/>
    </source>
</evidence>
<dbReference type="Proteomes" id="UP000301737">
    <property type="component" value="Unassembled WGS sequence"/>
</dbReference>
<sequence>MSTSEDTKRKMEMTNMSKQPWFDAAYKAALVFYEKDSQLDSKDRLELSKTYKRIASAQLYGGWIGFSVAFLPPFFWKLYKTNSIKGVNVPRNFIISLLVMIGSSNLSSNYAYKKKLNELNPTGVFHNGNPYGDDLAAETGQSTKSNSQRQWEMMQVLRDGGPTKWAAYFYLTFQNPERRLPDPKVKYNEIIENQGKMKPGGLLQNRDILGLYTGPDAEKKRREGITDVKQQNKGPKSSWDSIREENTPNDASSNGLESSWDKLRQQNLTQEKLQDEREFSNNESDQSAVLDHPSQTEFDLMLERERKGGNG</sequence>
<feature type="compositionally biased region" description="Polar residues" evidence="1">
    <location>
        <begin position="248"/>
        <end position="257"/>
    </location>
</feature>
<organism evidence="3 4">
    <name type="scientific">Zygosaccharomyces mellis</name>
    <dbReference type="NCBI Taxonomy" id="42258"/>
    <lineage>
        <taxon>Eukaryota</taxon>
        <taxon>Fungi</taxon>
        <taxon>Dikarya</taxon>
        <taxon>Ascomycota</taxon>
        <taxon>Saccharomycotina</taxon>
        <taxon>Saccharomycetes</taxon>
        <taxon>Saccharomycetales</taxon>
        <taxon>Saccharomycetaceae</taxon>
        <taxon>Zygosaccharomyces</taxon>
    </lineage>
</organism>
<keyword evidence="2" id="KW-0472">Membrane</keyword>
<keyword evidence="2" id="KW-1133">Transmembrane helix</keyword>
<feature type="compositionally biased region" description="Polar residues" evidence="1">
    <location>
        <begin position="281"/>
        <end position="297"/>
    </location>
</feature>
<dbReference type="AlphaFoldDB" id="A0A4C2E8Z2"/>